<name>A0AAN6Y2X0_9PEZI</name>
<feature type="region of interest" description="Disordered" evidence="1">
    <location>
        <begin position="1"/>
        <end position="41"/>
    </location>
</feature>
<organism evidence="2 3">
    <name type="scientific">Rhypophila decipiens</name>
    <dbReference type="NCBI Taxonomy" id="261697"/>
    <lineage>
        <taxon>Eukaryota</taxon>
        <taxon>Fungi</taxon>
        <taxon>Dikarya</taxon>
        <taxon>Ascomycota</taxon>
        <taxon>Pezizomycotina</taxon>
        <taxon>Sordariomycetes</taxon>
        <taxon>Sordariomycetidae</taxon>
        <taxon>Sordariales</taxon>
        <taxon>Naviculisporaceae</taxon>
        <taxon>Rhypophila</taxon>
    </lineage>
</organism>
<evidence type="ECO:0000256" key="1">
    <source>
        <dbReference type="SAM" id="MobiDB-lite"/>
    </source>
</evidence>
<evidence type="ECO:0000313" key="2">
    <source>
        <dbReference type="EMBL" id="KAK4211211.1"/>
    </source>
</evidence>
<accession>A0AAN6Y2X0</accession>
<feature type="compositionally biased region" description="Polar residues" evidence="1">
    <location>
        <begin position="67"/>
        <end position="78"/>
    </location>
</feature>
<dbReference type="EMBL" id="MU858154">
    <property type="protein sequence ID" value="KAK4211211.1"/>
    <property type="molecule type" value="Genomic_DNA"/>
</dbReference>
<feature type="compositionally biased region" description="Basic residues" evidence="1">
    <location>
        <begin position="1"/>
        <end position="11"/>
    </location>
</feature>
<comment type="caution">
    <text evidence="2">The sequence shown here is derived from an EMBL/GenBank/DDBJ whole genome shotgun (WGS) entry which is preliminary data.</text>
</comment>
<reference evidence="2" key="2">
    <citation type="submission" date="2023-05" db="EMBL/GenBank/DDBJ databases">
        <authorList>
            <consortium name="Lawrence Berkeley National Laboratory"/>
            <person name="Steindorff A."/>
            <person name="Hensen N."/>
            <person name="Bonometti L."/>
            <person name="Westerberg I."/>
            <person name="Brannstrom I.O."/>
            <person name="Guillou S."/>
            <person name="Cros-Aarteil S."/>
            <person name="Calhoun S."/>
            <person name="Haridas S."/>
            <person name="Kuo A."/>
            <person name="Mondo S."/>
            <person name="Pangilinan J."/>
            <person name="Riley R."/>
            <person name="Labutti K."/>
            <person name="Andreopoulos B."/>
            <person name="Lipzen A."/>
            <person name="Chen C."/>
            <person name="Yanf M."/>
            <person name="Daum C."/>
            <person name="Ng V."/>
            <person name="Clum A."/>
            <person name="Ohm R."/>
            <person name="Martin F."/>
            <person name="Silar P."/>
            <person name="Natvig D."/>
            <person name="Lalanne C."/>
            <person name="Gautier V."/>
            <person name="Ament-Velasquez S.L."/>
            <person name="Kruys A."/>
            <person name="Hutchinson M.I."/>
            <person name="Powell A.J."/>
            <person name="Barry K."/>
            <person name="Miller A.N."/>
            <person name="Grigoriev I.V."/>
            <person name="Debuchy R."/>
            <person name="Gladieux P."/>
            <person name="Thoren M.H."/>
            <person name="Johannesson H."/>
        </authorList>
    </citation>
    <scope>NUCLEOTIDE SEQUENCE</scope>
    <source>
        <strain evidence="2">PSN293</strain>
    </source>
</reference>
<protein>
    <submittedName>
        <fullName evidence="2">Uncharacterized protein</fullName>
    </submittedName>
</protein>
<feature type="region of interest" description="Disordered" evidence="1">
    <location>
        <begin position="67"/>
        <end position="112"/>
    </location>
</feature>
<evidence type="ECO:0000313" key="3">
    <source>
        <dbReference type="Proteomes" id="UP001301769"/>
    </source>
</evidence>
<dbReference type="Proteomes" id="UP001301769">
    <property type="component" value="Unassembled WGS sequence"/>
</dbReference>
<proteinExistence type="predicted"/>
<sequence>MHLHFNQRTRHTASAALDQEDTHRRSPGSPSSNGPNVRPLQGADYLVGSSVEVLISLQSIRRQSCASDIRSTPRSLNVRQLIPSPIAGPENRVRKAMSHPQDKASPKGRPQVNVHAPQVRILDARAHGNIEPFLTATLHTDIRVGFANLVYSSQGSSQDTAGLSKAIEGRKTTPNLLLRVFHDYAHSENDTNCTIRPQNNQHHAPCVLKQPACFSEIP</sequence>
<dbReference type="AlphaFoldDB" id="A0AAN6Y2X0"/>
<gene>
    <name evidence="2" type="ORF">QBC37DRAFT_402671</name>
</gene>
<reference evidence="2" key="1">
    <citation type="journal article" date="2023" name="Mol. Phylogenet. Evol.">
        <title>Genome-scale phylogeny and comparative genomics of the fungal order Sordariales.</title>
        <authorList>
            <person name="Hensen N."/>
            <person name="Bonometti L."/>
            <person name="Westerberg I."/>
            <person name="Brannstrom I.O."/>
            <person name="Guillou S."/>
            <person name="Cros-Aarteil S."/>
            <person name="Calhoun S."/>
            <person name="Haridas S."/>
            <person name="Kuo A."/>
            <person name="Mondo S."/>
            <person name="Pangilinan J."/>
            <person name="Riley R."/>
            <person name="LaButti K."/>
            <person name="Andreopoulos B."/>
            <person name="Lipzen A."/>
            <person name="Chen C."/>
            <person name="Yan M."/>
            <person name="Daum C."/>
            <person name="Ng V."/>
            <person name="Clum A."/>
            <person name="Steindorff A."/>
            <person name="Ohm R.A."/>
            <person name="Martin F."/>
            <person name="Silar P."/>
            <person name="Natvig D.O."/>
            <person name="Lalanne C."/>
            <person name="Gautier V."/>
            <person name="Ament-Velasquez S.L."/>
            <person name="Kruys A."/>
            <person name="Hutchinson M.I."/>
            <person name="Powell A.J."/>
            <person name="Barry K."/>
            <person name="Miller A.N."/>
            <person name="Grigoriev I.V."/>
            <person name="Debuchy R."/>
            <person name="Gladieux P."/>
            <person name="Hiltunen Thoren M."/>
            <person name="Johannesson H."/>
        </authorList>
    </citation>
    <scope>NUCLEOTIDE SEQUENCE</scope>
    <source>
        <strain evidence="2">PSN293</strain>
    </source>
</reference>
<keyword evidence="3" id="KW-1185">Reference proteome</keyword>
<feature type="compositionally biased region" description="Low complexity" evidence="1">
    <location>
        <begin position="27"/>
        <end position="39"/>
    </location>
</feature>